<comment type="caution">
    <text evidence="1">The sequence shown here is derived from an EMBL/GenBank/DDBJ whole genome shotgun (WGS) entry which is preliminary data.</text>
</comment>
<evidence type="ECO:0000313" key="2">
    <source>
        <dbReference type="Proteomes" id="UP000004594"/>
    </source>
</evidence>
<dbReference type="Proteomes" id="UP000004594">
    <property type="component" value="Unassembled WGS sequence"/>
</dbReference>
<gene>
    <name evidence="1" type="ORF">HMPREF9220_1113</name>
</gene>
<evidence type="ECO:0000313" key="1">
    <source>
        <dbReference type="EMBL" id="EFR42979.1"/>
    </source>
</evidence>
<dbReference type="EMBL" id="AENT01000012">
    <property type="protein sequence ID" value="EFR42979.1"/>
    <property type="molecule type" value="Genomic_DNA"/>
</dbReference>
<accession>E4L8D0</accession>
<dbReference type="RefSeq" id="WP_007554386.1">
    <property type="nucleotide sequence ID" value="NZ_AENT01000012.1"/>
</dbReference>
<organism evidence="1 2">
    <name type="scientific">Dialister micraerophilus UPII 345-E</name>
    <dbReference type="NCBI Taxonomy" id="910314"/>
    <lineage>
        <taxon>Bacteria</taxon>
        <taxon>Bacillati</taxon>
        <taxon>Bacillota</taxon>
        <taxon>Negativicutes</taxon>
        <taxon>Veillonellales</taxon>
        <taxon>Veillonellaceae</taxon>
        <taxon>Dialister</taxon>
    </lineage>
</organism>
<reference evidence="1 2" key="1">
    <citation type="submission" date="2010-11" db="EMBL/GenBank/DDBJ databases">
        <authorList>
            <person name="Durkin A.S."/>
            <person name="Madupu R."/>
            <person name="Torralba M."/>
            <person name="Gillis M."/>
            <person name="Methe B."/>
            <person name="Sutton G."/>
            <person name="Nelson K.E."/>
        </authorList>
    </citation>
    <scope>NUCLEOTIDE SEQUENCE [LARGE SCALE GENOMIC DNA]</scope>
    <source>
        <strain evidence="1 2">UPII 345-E</strain>
    </source>
</reference>
<sequence length="87" mass="9911">MGFDSYVVPVEVAAKLLCMSAEVLRNALKLERVPIGFAVQCDKGWTYKIIPKQFCEYTGISNNKLRDLCDAYRADRVKYMKAWKNGA</sequence>
<name>E4L8D0_9FIRM</name>
<proteinExistence type="predicted"/>
<protein>
    <submittedName>
        <fullName evidence="1">Uncharacterized protein</fullName>
    </submittedName>
</protein>
<dbReference type="AlphaFoldDB" id="E4L8D0"/>